<dbReference type="SFLD" id="SFLDG01019">
    <property type="entry name" value="Terpene_Cyclase_Like_1_C_Termi"/>
    <property type="match status" value="1"/>
</dbReference>
<dbReference type="InParanoid" id="A0A2P5EXX5"/>
<proteinExistence type="inferred from homology"/>
<evidence type="ECO:0000256" key="1">
    <source>
        <dbReference type="ARBA" id="ARBA00001936"/>
    </source>
</evidence>
<dbReference type="GO" id="GO:0010333">
    <property type="term" value="F:terpene synthase activity"/>
    <property type="evidence" value="ECO:0007669"/>
    <property type="project" value="InterPro"/>
</dbReference>
<evidence type="ECO:0000259" key="7">
    <source>
        <dbReference type="Pfam" id="PF01397"/>
    </source>
</evidence>
<dbReference type="PANTHER" id="PTHR31225:SF221">
    <property type="entry name" value="(-)-GERMACRENE D SYNTHASE"/>
    <property type="match status" value="1"/>
</dbReference>
<dbReference type="EMBL" id="JXTC01000084">
    <property type="protein sequence ID" value="PON90389.1"/>
    <property type="molecule type" value="Genomic_DNA"/>
</dbReference>
<evidence type="ECO:0000313" key="10">
    <source>
        <dbReference type="Proteomes" id="UP000237000"/>
    </source>
</evidence>
<dbReference type="Gene3D" id="1.50.10.130">
    <property type="entry name" value="Terpene synthase, N-terminal domain"/>
    <property type="match status" value="1"/>
</dbReference>
<dbReference type="SUPFAM" id="SSF48239">
    <property type="entry name" value="Terpenoid cyclases/Protein prenyltransferases"/>
    <property type="match status" value="1"/>
</dbReference>
<organism evidence="9 10">
    <name type="scientific">Trema orientale</name>
    <name type="common">Charcoal tree</name>
    <name type="synonym">Celtis orientalis</name>
    <dbReference type="NCBI Taxonomy" id="63057"/>
    <lineage>
        <taxon>Eukaryota</taxon>
        <taxon>Viridiplantae</taxon>
        <taxon>Streptophyta</taxon>
        <taxon>Embryophyta</taxon>
        <taxon>Tracheophyta</taxon>
        <taxon>Spermatophyta</taxon>
        <taxon>Magnoliopsida</taxon>
        <taxon>eudicotyledons</taxon>
        <taxon>Gunneridae</taxon>
        <taxon>Pentapetalae</taxon>
        <taxon>rosids</taxon>
        <taxon>fabids</taxon>
        <taxon>Rosales</taxon>
        <taxon>Cannabaceae</taxon>
        <taxon>Trema</taxon>
    </lineage>
</organism>
<dbReference type="PANTHER" id="PTHR31225">
    <property type="entry name" value="OS04G0344100 PROTEIN-RELATED"/>
    <property type="match status" value="1"/>
</dbReference>
<dbReference type="FunFam" id="1.10.600.10:FF:000007">
    <property type="entry name" value="Isoprene synthase, chloroplastic"/>
    <property type="match status" value="1"/>
</dbReference>
<dbReference type="STRING" id="63057.A0A2P5EXX5"/>
<evidence type="ECO:0000256" key="2">
    <source>
        <dbReference type="ARBA" id="ARBA00001946"/>
    </source>
</evidence>
<dbReference type="SFLD" id="SFLDS00005">
    <property type="entry name" value="Isoprenoid_Synthase_Type_I"/>
    <property type="match status" value="1"/>
</dbReference>
<dbReference type="Gene3D" id="1.10.600.10">
    <property type="entry name" value="Farnesyl Diphosphate Synthase"/>
    <property type="match status" value="1"/>
</dbReference>
<dbReference type="SUPFAM" id="SSF48576">
    <property type="entry name" value="Terpenoid synthases"/>
    <property type="match status" value="1"/>
</dbReference>
<evidence type="ECO:0000256" key="3">
    <source>
        <dbReference type="ARBA" id="ARBA00022723"/>
    </source>
</evidence>
<name>A0A2P5EXX5_TREOI</name>
<comment type="caution">
    <text evidence="9">The sequence shown here is derived from an EMBL/GenBank/DDBJ whole genome shotgun (WGS) entry which is preliminary data.</text>
</comment>
<keyword evidence="5" id="KW-0456">Lyase</keyword>
<dbReference type="InterPro" id="IPR005630">
    <property type="entry name" value="Terpene_synthase_metal-bd"/>
</dbReference>
<dbReference type="InterPro" id="IPR044814">
    <property type="entry name" value="Terpene_cyclase_plant_C1"/>
</dbReference>
<dbReference type="Pfam" id="PF01397">
    <property type="entry name" value="Terpene_synth"/>
    <property type="match status" value="1"/>
</dbReference>
<reference evidence="10" key="1">
    <citation type="submission" date="2016-06" db="EMBL/GenBank/DDBJ databases">
        <title>Parallel loss of symbiosis genes in relatives of nitrogen-fixing non-legume Parasponia.</title>
        <authorList>
            <person name="Van Velzen R."/>
            <person name="Holmer R."/>
            <person name="Bu F."/>
            <person name="Rutten L."/>
            <person name="Van Zeijl A."/>
            <person name="Liu W."/>
            <person name="Santuari L."/>
            <person name="Cao Q."/>
            <person name="Sharma T."/>
            <person name="Shen D."/>
            <person name="Roswanjaya Y."/>
            <person name="Wardhani T."/>
            <person name="Kalhor M.S."/>
            <person name="Jansen J."/>
            <person name="Van den Hoogen J."/>
            <person name="Gungor B."/>
            <person name="Hartog M."/>
            <person name="Hontelez J."/>
            <person name="Verver J."/>
            <person name="Yang W.-C."/>
            <person name="Schijlen E."/>
            <person name="Repin R."/>
            <person name="Schilthuizen M."/>
            <person name="Schranz E."/>
            <person name="Heidstra R."/>
            <person name="Miyata K."/>
            <person name="Fedorova E."/>
            <person name="Kohlen W."/>
            <person name="Bisseling T."/>
            <person name="Smit S."/>
            <person name="Geurts R."/>
        </authorList>
    </citation>
    <scope>NUCLEOTIDE SEQUENCE [LARGE SCALE GENOMIC DNA]</scope>
    <source>
        <strain evidence="10">cv. RG33-2</strain>
    </source>
</reference>
<keyword evidence="10" id="KW-1185">Reference proteome</keyword>
<dbReference type="AlphaFoldDB" id="A0A2P5EXX5"/>
<dbReference type="Proteomes" id="UP000237000">
    <property type="component" value="Unassembled WGS sequence"/>
</dbReference>
<dbReference type="GO" id="GO:0000287">
    <property type="term" value="F:magnesium ion binding"/>
    <property type="evidence" value="ECO:0007669"/>
    <property type="project" value="InterPro"/>
</dbReference>
<dbReference type="InterPro" id="IPR034741">
    <property type="entry name" value="Terpene_cyclase-like_1_C"/>
</dbReference>
<dbReference type="InterPro" id="IPR008930">
    <property type="entry name" value="Terpenoid_cyclase/PrenylTrfase"/>
</dbReference>
<dbReference type="CDD" id="cd00684">
    <property type="entry name" value="Terpene_cyclase_plant_C1"/>
    <property type="match status" value="1"/>
</dbReference>
<feature type="domain" description="Terpene synthase metal-binding" evidence="8">
    <location>
        <begin position="226"/>
        <end position="477"/>
    </location>
</feature>
<comment type="similarity">
    <text evidence="6">Belongs to the terpene synthase family. Tpsb subfamily.</text>
</comment>
<dbReference type="Pfam" id="PF03936">
    <property type="entry name" value="Terpene_synth_C"/>
    <property type="match status" value="1"/>
</dbReference>
<evidence type="ECO:0000256" key="5">
    <source>
        <dbReference type="ARBA" id="ARBA00023239"/>
    </source>
</evidence>
<gene>
    <name evidence="9" type="ORF">TorRG33x02_138580</name>
</gene>
<accession>A0A2P5EXX5</accession>
<evidence type="ECO:0000256" key="6">
    <source>
        <dbReference type="ARBA" id="ARBA00033744"/>
    </source>
</evidence>
<keyword evidence="3" id="KW-0479">Metal-binding</keyword>
<dbReference type="OrthoDB" id="1877784at2759"/>
<sequence>MENKKVSEKILELKKEVKRNIIEVNDSVKSPSEKLELIDAIQRLGVSYYFEKEIEAVLLQMYNNLHDYDDQKCCDDDGLYIVALRFRLLRQQGHNASSDVFNKFKNNEGKFENSLASDIRGMLNLYEAAQLRVHGEKILDDAFIFTTTHLESIASQLSSPLLDQVNHSLKHPIRKSLQRREARHYMSMYHQDASHSEILLTLAKLDFNLLQKMHQKELSDITRWWKDFDYRSKQSFSRDRIVECYFWTLGVFFEAQNSRIRMIITKLIAILTIIDDIYDSFGTLEELEPFTEAIERFTTRLYPFTRWDICAVDQLPEYMKLCYKALLDLYIEIEEFSKGRSYCVGYAKKGLQKQVRAYFHEAKWLHQKHIPMLDEYMPIGLNNAGSFLLIVMAFIGMGDGVTKDSLDWVFTDPEPKMVRSMSIVGRVMNDIAYHKSDQRRSGHIVASAVECHMKQYGSTEQDAIDELSQQVSDAWKDLNEECLYPTTIPMPLLMRVIDLVRVNHEMYSEGDGFTQGMLLKDLLVSLLINPYIDT</sequence>
<comment type="cofactor">
    <cofactor evidence="1">
        <name>Mn(2+)</name>
        <dbReference type="ChEBI" id="CHEBI:29035"/>
    </cofactor>
</comment>
<dbReference type="InterPro" id="IPR008949">
    <property type="entry name" value="Isoprenoid_synthase_dom_sf"/>
</dbReference>
<comment type="cofactor">
    <cofactor evidence="2">
        <name>Mg(2+)</name>
        <dbReference type="ChEBI" id="CHEBI:18420"/>
    </cofactor>
</comment>
<feature type="domain" description="Terpene synthase N-terminal" evidence="7">
    <location>
        <begin position="4"/>
        <end position="169"/>
    </location>
</feature>
<dbReference type="FunFam" id="1.50.10.130:FF:000001">
    <property type="entry name" value="Isoprene synthase, chloroplastic"/>
    <property type="match status" value="1"/>
</dbReference>
<evidence type="ECO:0000259" key="8">
    <source>
        <dbReference type="Pfam" id="PF03936"/>
    </source>
</evidence>
<evidence type="ECO:0000313" key="9">
    <source>
        <dbReference type="EMBL" id="PON90389.1"/>
    </source>
</evidence>
<keyword evidence="4" id="KW-0460">Magnesium</keyword>
<dbReference type="InterPro" id="IPR001906">
    <property type="entry name" value="Terpene_synth_N"/>
</dbReference>
<dbReference type="InterPro" id="IPR036965">
    <property type="entry name" value="Terpene_synth_N_sf"/>
</dbReference>
<dbReference type="InterPro" id="IPR050148">
    <property type="entry name" value="Terpene_synthase-like"/>
</dbReference>
<evidence type="ECO:0000256" key="4">
    <source>
        <dbReference type="ARBA" id="ARBA00022842"/>
    </source>
</evidence>
<protein>
    <submittedName>
        <fullName evidence="9">Squalene/phytoene synthase</fullName>
    </submittedName>
</protein>
<dbReference type="GO" id="GO:0016102">
    <property type="term" value="P:diterpenoid biosynthetic process"/>
    <property type="evidence" value="ECO:0007669"/>
    <property type="project" value="InterPro"/>
</dbReference>
<dbReference type="FunCoup" id="A0A2P5EXX5">
    <property type="interactions" value="13"/>
</dbReference>